<accession>S8AHW4</accession>
<evidence type="ECO:0000256" key="3">
    <source>
        <dbReference type="ARBA" id="ARBA00046343"/>
    </source>
</evidence>
<evidence type="ECO:0000256" key="2">
    <source>
        <dbReference type="ARBA" id="ARBA00022737"/>
    </source>
</evidence>
<evidence type="ECO:0000256" key="1">
    <source>
        <dbReference type="ARBA" id="ARBA00022574"/>
    </source>
</evidence>
<dbReference type="HOGENOM" id="CLU_045202_1_0_1"/>
<keyword evidence="1 4" id="KW-0853">WD repeat</keyword>
<dbReference type="Gene3D" id="2.130.10.10">
    <property type="entry name" value="YVTN repeat-like/Quinoprotein amine dehydrogenase"/>
    <property type="match status" value="2"/>
</dbReference>
<feature type="repeat" description="WD" evidence="4">
    <location>
        <begin position="229"/>
        <end position="270"/>
    </location>
</feature>
<dbReference type="OMA" id="WNADGRH"/>
<name>S8AHW4_DACHA</name>
<dbReference type="PANTHER" id="PTHR22839:SF0">
    <property type="entry name" value="THO COMPLEX SUBUNIT 3"/>
    <property type="match status" value="1"/>
</dbReference>
<dbReference type="GO" id="GO:0000445">
    <property type="term" value="C:THO complex part of transcription export complex"/>
    <property type="evidence" value="ECO:0007669"/>
    <property type="project" value="TreeGrafter"/>
</dbReference>
<dbReference type="PANTHER" id="PTHR22839">
    <property type="entry name" value="THO COMPLEX SUBUNIT 3 THO3"/>
    <property type="match status" value="1"/>
</dbReference>
<proteinExistence type="inferred from homology"/>
<dbReference type="InterPro" id="IPR001680">
    <property type="entry name" value="WD40_rpt"/>
</dbReference>
<organism evidence="5 6">
    <name type="scientific">Dactylellina haptotyla (strain CBS 200.50)</name>
    <name type="common">Nematode-trapping fungus</name>
    <name type="synonym">Monacrosporium haptotylum</name>
    <dbReference type="NCBI Taxonomy" id="1284197"/>
    <lineage>
        <taxon>Eukaryota</taxon>
        <taxon>Fungi</taxon>
        <taxon>Dikarya</taxon>
        <taxon>Ascomycota</taxon>
        <taxon>Pezizomycotina</taxon>
        <taxon>Orbiliomycetes</taxon>
        <taxon>Orbiliales</taxon>
        <taxon>Orbiliaceae</taxon>
        <taxon>Dactylellina</taxon>
    </lineage>
</organism>
<dbReference type="InterPro" id="IPR015943">
    <property type="entry name" value="WD40/YVTN_repeat-like_dom_sf"/>
</dbReference>
<reference evidence="6" key="2">
    <citation type="submission" date="2013-04" db="EMBL/GenBank/DDBJ databases">
        <title>Genomic mechanisms accounting for the adaptation to parasitism in nematode-trapping fungi.</title>
        <authorList>
            <person name="Ahren D.G."/>
        </authorList>
    </citation>
    <scope>NUCLEOTIDE SEQUENCE [LARGE SCALE GENOMIC DNA]</scope>
    <source>
        <strain evidence="6">CBS 200.50</strain>
    </source>
</reference>
<dbReference type="eggNOG" id="KOG1407">
    <property type="taxonomic scope" value="Eukaryota"/>
</dbReference>
<dbReference type="Pfam" id="PF00400">
    <property type="entry name" value="WD40"/>
    <property type="match status" value="3"/>
</dbReference>
<dbReference type="AlphaFoldDB" id="S8AHW4"/>
<dbReference type="InterPro" id="IPR040132">
    <property type="entry name" value="Tex1/THOC3"/>
</dbReference>
<dbReference type="GO" id="GO:0006406">
    <property type="term" value="P:mRNA export from nucleus"/>
    <property type="evidence" value="ECO:0007669"/>
    <property type="project" value="InterPro"/>
</dbReference>
<evidence type="ECO:0000256" key="4">
    <source>
        <dbReference type="PROSITE-ProRule" id="PRU00221"/>
    </source>
</evidence>
<dbReference type="PROSITE" id="PS50082">
    <property type="entry name" value="WD_REPEATS_2"/>
    <property type="match status" value="2"/>
</dbReference>
<sequence>MSNQSGRYLSRSTASKYFSDIQIRAFHDPNARHHPGTHSGTILRTVAWNNLGSRIATGGAGGNVKIWNPEKADVRSSTDLKGTGLQVTERLQWDPTHAERLASCGVGDSGVVKFWDYRTAKATQDIKTGSDNYSLSYHPDAYVVAVGRKVKPESPQRIIEPLNNGLVLQDNKIKLLDLRQNAVFQTIDEGNDQTFQTTFSHNGTLLLQSHVSGKVVIRSYPSLEIVHSFTAHTAGCYCLDISPSGKYVATGGNDALISLWDTTDWVCVRTFDKSDHPFRSVGFSYDGAFLTAGSDESMPLDVMHVDTGDYIHEIKTNYPAHAVAWHPSKYVIAYTGEVLRVTGVGSFS</sequence>
<dbReference type="EMBL" id="AQGS01000282">
    <property type="protein sequence ID" value="EPS40731.1"/>
    <property type="molecule type" value="Genomic_DNA"/>
</dbReference>
<dbReference type="STRING" id="1284197.S8AHW4"/>
<dbReference type="PROSITE" id="PS50294">
    <property type="entry name" value="WD_REPEATS_REGION"/>
    <property type="match status" value="1"/>
</dbReference>
<evidence type="ECO:0000313" key="5">
    <source>
        <dbReference type="EMBL" id="EPS40731.1"/>
    </source>
</evidence>
<gene>
    <name evidence="5" type="ORF">H072_5368</name>
</gene>
<dbReference type="Proteomes" id="UP000015100">
    <property type="component" value="Unassembled WGS sequence"/>
</dbReference>
<reference evidence="5 6" key="1">
    <citation type="journal article" date="2013" name="PLoS Genet.">
        <title>Genomic mechanisms accounting for the adaptation to parasitism in nematode-trapping fungi.</title>
        <authorList>
            <person name="Meerupati T."/>
            <person name="Andersson K.M."/>
            <person name="Friman E."/>
            <person name="Kumar D."/>
            <person name="Tunlid A."/>
            <person name="Ahren D."/>
        </authorList>
    </citation>
    <scope>NUCLEOTIDE SEQUENCE [LARGE SCALE GENOMIC DNA]</scope>
    <source>
        <strain evidence="5 6">CBS 200.50</strain>
    </source>
</reference>
<dbReference type="SMART" id="SM00320">
    <property type="entry name" value="WD40"/>
    <property type="match status" value="4"/>
</dbReference>
<dbReference type="SUPFAM" id="SSF50978">
    <property type="entry name" value="WD40 repeat-like"/>
    <property type="match status" value="1"/>
</dbReference>
<feature type="repeat" description="WD" evidence="4">
    <location>
        <begin position="43"/>
        <end position="77"/>
    </location>
</feature>
<evidence type="ECO:0000313" key="6">
    <source>
        <dbReference type="Proteomes" id="UP000015100"/>
    </source>
</evidence>
<dbReference type="OrthoDB" id="340259at2759"/>
<keyword evidence="2" id="KW-0677">Repeat</keyword>
<keyword evidence="6" id="KW-1185">Reference proteome</keyword>
<dbReference type="InterPro" id="IPR036322">
    <property type="entry name" value="WD40_repeat_dom_sf"/>
</dbReference>
<comment type="caution">
    <text evidence="5">The sequence shown here is derived from an EMBL/GenBank/DDBJ whole genome shotgun (WGS) entry which is preliminary data.</text>
</comment>
<protein>
    <submittedName>
        <fullName evidence="5">Uncharacterized protein</fullName>
    </submittedName>
</protein>
<comment type="similarity">
    <text evidence="3">Belongs to the THOC3 family.</text>
</comment>